<keyword evidence="1" id="KW-1133">Transmembrane helix</keyword>
<keyword evidence="4" id="KW-1185">Reference proteome</keyword>
<dbReference type="SUPFAM" id="SSF54106">
    <property type="entry name" value="LysM domain"/>
    <property type="match status" value="1"/>
</dbReference>
<dbReference type="InterPro" id="IPR018392">
    <property type="entry name" value="LysM"/>
</dbReference>
<dbReference type="SMART" id="SM00257">
    <property type="entry name" value="LysM"/>
    <property type="match status" value="1"/>
</dbReference>
<organism evidence="3 4">
    <name type="scientific">Spirilliplanes yamanashiensis</name>
    <dbReference type="NCBI Taxonomy" id="42233"/>
    <lineage>
        <taxon>Bacteria</taxon>
        <taxon>Bacillati</taxon>
        <taxon>Actinomycetota</taxon>
        <taxon>Actinomycetes</taxon>
        <taxon>Micromonosporales</taxon>
        <taxon>Micromonosporaceae</taxon>
        <taxon>Spirilliplanes</taxon>
    </lineage>
</organism>
<reference evidence="3" key="1">
    <citation type="submission" date="2021-01" db="EMBL/GenBank/DDBJ databases">
        <title>Whole genome shotgun sequence of Spirilliplanes yamanashiensis NBRC 15828.</title>
        <authorList>
            <person name="Komaki H."/>
            <person name="Tamura T."/>
        </authorList>
    </citation>
    <scope>NUCLEOTIDE SEQUENCE</scope>
    <source>
        <strain evidence="3">NBRC 15828</strain>
    </source>
</reference>
<feature type="domain" description="LysM" evidence="2">
    <location>
        <begin position="57"/>
        <end position="106"/>
    </location>
</feature>
<dbReference type="Gene3D" id="3.10.350.10">
    <property type="entry name" value="LysM domain"/>
    <property type="match status" value="1"/>
</dbReference>
<comment type="caution">
    <text evidence="3">The sequence shown here is derived from an EMBL/GenBank/DDBJ whole genome shotgun (WGS) entry which is preliminary data.</text>
</comment>
<dbReference type="InterPro" id="IPR036779">
    <property type="entry name" value="LysM_dom_sf"/>
</dbReference>
<feature type="transmembrane region" description="Helical" evidence="1">
    <location>
        <begin position="22"/>
        <end position="42"/>
    </location>
</feature>
<protein>
    <recommendedName>
        <fullName evidence="2">LysM domain-containing protein</fullName>
    </recommendedName>
</protein>
<evidence type="ECO:0000313" key="3">
    <source>
        <dbReference type="EMBL" id="GIJ01619.1"/>
    </source>
</evidence>
<gene>
    <name evidence="3" type="ORF">Sya03_09710</name>
</gene>
<dbReference type="CDD" id="cd00118">
    <property type="entry name" value="LysM"/>
    <property type="match status" value="1"/>
</dbReference>
<keyword evidence="1" id="KW-0812">Transmembrane</keyword>
<dbReference type="Proteomes" id="UP000652013">
    <property type="component" value="Unassembled WGS sequence"/>
</dbReference>
<dbReference type="PROSITE" id="PS51782">
    <property type="entry name" value="LYSM"/>
    <property type="match status" value="1"/>
</dbReference>
<sequence>MVAGGAPVVPAPRLRLTRRGRAAVLGFFLVVNTTCGILLASASRAADPAPGVPAAGPTAVVGPHDTLWSIASRHDPGRSPAAVVADIRRLNDLSGSVVHPGESLLLPRAE</sequence>
<keyword evidence="1" id="KW-0472">Membrane</keyword>
<accession>A0A8J4DHL4</accession>
<evidence type="ECO:0000313" key="4">
    <source>
        <dbReference type="Proteomes" id="UP000652013"/>
    </source>
</evidence>
<dbReference type="Pfam" id="PF01476">
    <property type="entry name" value="LysM"/>
    <property type="match status" value="1"/>
</dbReference>
<name>A0A8J4DHL4_9ACTN</name>
<dbReference type="AlphaFoldDB" id="A0A8J4DHL4"/>
<evidence type="ECO:0000259" key="2">
    <source>
        <dbReference type="PROSITE" id="PS51782"/>
    </source>
</evidence>
<evidence type="ECO:0000256" key="1">
    <source>
        <dbReference type="SAM" id="Phobius"/>
    </source>
</evidence>
<dbReference type="EMBL" id="BOOY01000005">
    <property type="protein sequence ID" value="GIJ01619.1"/>
    <property type="molecule type" value="Genomic_DNA"/>
</dbReference>
<proteinExistence type="predicted"/>